<dbReference type="EMBL" id="VLNT01000002">
    <property type="protein sequence ID" value="TSD65756.1"/>
    <property type="molecule type" value="Genomic_DNA"/>
</dbReference>
<sequence length="425" mass="45838">MAGDDPREEPENPFKGTPLENLFGQMGPGQVDLSAIFGQMQRMFEPHEGSVNYRLATDTARQKLAASGPDPSPGSTKQGAVDDAVRLAEMWLDRATDLPSGVTSAAAWSRAEWIESTMDRWKVLVEPIASNVVSSMGDALPQEAQAMAGPFMAMLTQAGGAMFGQQVGQGIGELATEVLSSTDIGLPMGPDGVAALLPHNIAAFAEGLDHTEADALLYVALRECAHQRLYAHAPWLRTAIIDAVTEFGRGSRLDTESIEEKMRSIDPGRPDAIAEAMEGGLFEPETTPEQQHAKERLELLLALAEGWVDEVVGQATADTMPSAVSLGEAMRRRRVTAGPAEQTFAALVGLELRPRRLRDATTLFSALRDRDGVEARDRVWSHPDLLPDVTDLDDPLGYSERHGDGDFDAALGQLLDDEAGRDEES</sequence>
<gene>
    <name evidence="2" type="ORF">FNM00_04885</name>
</gene>
<dbReference type="Pfam" id="PF10103">
    <property type="entry name" value="Zincin_2"/>
    <property type="match status" value="1"/>
</dbReference>
<dbReference type="GO" id="GO:0006508">
    <property type="term" value="P:proteolysis"/>
    <property type="evidence" value="ECO:0007669"/>
    <property type="project" value="UniProtKB-KW"/>
</dbReference>
<dbReference type="RefSeq" id="WP_143911991.1">
    <property type="nucleotide sequence ID" value="NZ_VLNT01000002.1"/>
</dbReference>
<reference evidence="2 3" key="1">
    <citation type="submission" date="2019-07" db="EMBL/GenBank/DDBJ databases">
        <authorList>
            <person name="Zhao L.H."/>
        </authorList>
    </citation>
    <scope>NUCLEOTIDE SEQUENCE [LARGE SCALE GENOMIC DNA]</scope>
    <source>
        <strain evidence="2 3">Co35</strain>
    </source>
</reference>
<evidence type="ECO:0000313" key="3">
    <source>
        <dbReference type="Proteomes" id="UP000316988"/>
    </source>
</evidence>
<dbReference type="InterPro" id="IPR042271">
    <property type="entry name" value="Zinicin_2_N"/>
</dbReference>
<keyword evidence="2" id="KW-0482">Metalloprotease</keyword>
<dbReference type="NCBIfam" id="TIGR03624">
    <property type="entry name" value="putative hydrolase"/>
    <property type="match status" value="1"/>
</dbReference>
<dbReference type="PANTHER" id="PTHR39420:SF2">
    <property type="entry name" value="HYDROLASE"/>
    <property type="match status" value="1"/>
</dbReference>
<accession>A0A554SHF4</accession>
<comment type="caution">
    <text evidence="2">The sequence shown here is derived from an EMBL/GenBank/DDBJ whole genome shotgun (WGS) entry which is preliminary data.</text>
</comment>
<dbReference type="Gene3D" id="1.20.150.30">
    <property type="entry name" value="Zincin-like metallopeptidase, N-terminal domain"/>
    <property type="match status" value="1"/>
</dbReference>
<evidence type="ECO:0000313" key="2">
    <source>
        <dbReference type="EMBL" id="TSD65756.1"/>
    </source>
</evidence>
<protein>
    <submittedName>
        <fullName evidence="2">Zinc-dependent metalloprotease</fullName>
    </submittedName>
</protein>
<name>A0A554SHF4_9ACTN</name>
<dbReference type="InterPro" id="IPR018766">
    <property type="entry name" value="Zinicin_2"/>
</dbReference>
<dbReference type="PANTHER" id="PTHR39420">
    <property type="match status" value="1"/>
</dbReference>
<keyword evidence="2" id="KW-0645">Protease</keyword>
<evidence type="ECO:0000256" key="1">
    <source>
        <dbReference type="SAM" id="MobiDB-lite"/>
    </source>
</evidence>
<keyword evidence="3" id="KW-1185">Reference proteome</keyword>
<dbReference type="Proteomes" id="UP000316988">
    <property type="component" value="Unassembled WGS sequence"/>
</dbReference>
<proteinExistence type="predicted"/>
<dbReference type="SUPFAM" id="SSF55486">
    <property type="entry name" value="Metalloproteases ('zincins'), catalytic domain"/>
    <property type="match status" value="1"/>
</dbReference>
<dbReference type="OrthoDB" id="8478472at2"/>
<dbReference type="AlphaFoldDB" id="A0A554SHF4"/>
<feature type="region of interest" description="Disordered" evidence="1">
    <location>
        <begin position="1"/>
        <end position="25"/>
    </location>
</feature>
<dbReference type="GO" id="GO:0008237">
    <property type="term" value="F:metallopeptidase activity"/>
    <property type="evidence" value="ECO:0007669"/>
    <property type="project" value="UniProtKB-KW"/>
</dbReference>
<organism evidence="2 3">
    <name type="scientific">Aeromicrobium piscarium</name>
    <dbReference type="NCBI Taxonomy" id="2590901"/>
    <lineage>
        <taxon>Bacteria</taxon>
        <taxon>Bacillati</taxon>
        <taxon>Actinomycetota</taxon>
        <taxon>Actinomycetes</taxon>
        <taxon>Propionibacteriales</taxon>
        <taxon>Nocardioidaceae</taxon>
        <taxon>Aeromicrobium</taxon>
    </lineage>
</organism>
<keyword evidence="2" id="KW-0378">Hydrolase</keyword>